<dbReference type="Proteomes" id="UP000478052">
    <property type="component" value="Unassembled WGS sequence"/>
</dbReference>
<sequence length="85" mass="9863">MDHAIIQNEITWPCAGLTACRLTIIIVSAHCRNRARTVWAYLLLLWVHARLRCETSKTQLLRHNEVLSSEFLGRHKHTADFNNNI</sequence>
<gene>
    <name evidence="1" type="ORF">FWK35_00004269</name>
</gene>
<organism evidence="1 2">
    <name type="scientific">Aphis craccivora</name>
    <name type="common">Cowpea aphid</name>
    <dbReference type="NCBI Taxonomy" id="307492"/>
    <lineage>
        <taxon>Eukaryota</taxon>
        <taxon>Metazoa</taxon>
        <taxon>Ecdysozoa</taxon>
        <taxon>Arthropoda</taxon>
        <taxon>Hexapoda</taxon>
        <taxon>Insecta</taxon>
        <taxon>Pterygota</taxon>
        <taxon>Neoptera</taxon>
        <taxon>Paraneoptera</taxon>
        <taxon>Hemiptera</taxon>
        <taxon>Sternorrhyncha</taxon>
        <taxon>Aphidomorpha</taxon>
        <taxon>Aphidoidea</taxon>
        <taxon>Aphididae</taxon>
        <taxon>Aphidini</taxon>
        <taxon>Aphis</taxon>
        <taxon>Aphis</taxon>
    </lineage>
</organism>
<reference evidence="1 2" key="1">
    <citation type="submission" date="2019-08" db="EMBL/GenBank/DDBJ databases">
        <title>Whole genome of Aphis craccivora.</title>
        <authorList>
            <person name="Voronova N.V."/>
            <person name="Shulinski R.S."/>
            <person name="Bandarenka Y.V."/>
            <person name="Zhorov D.G."/>
            <person name="Warner D."/>
        </authorList>
    </citation>
    <scope>NUCLEOTIDE SEQUENCE [LARGE SCALE GENOMIC DNA]</scope>
    <source>
        <strain evidence="1">180601</strain>
        <tissue evidence="1">Whole Body</tissue>
    </source>
</reference>
<comment type="caution">
    <text evidence="1">The sequence shown here is derived from an EMBL/GenBank/DDBJ whole genome shotgun (WGS) entry which is preliminary data.</text>
</comment>
<accession>A0A6G0ZPC8</accession>
<name>A0A6G0ZPC8_APHCR</name>
<evidence type="ECO:0000313" key="2">
    <source>
        <dbReference type="Proteomes" id="UP000478052"/>
    </source>
</evidence>
<dbReference type="EMBL" id="VUJU01000093">
    <property type="protein sequence ID" value="KAF0773130.1"/>
    <property type="molecule type" value="Genomic_DNA"/>
</dbReference>
<protein>
    <submittedName>
        <fullName evidence="1">Uncharacterized protein</fullName>
    </submittedName>
</protein>
<evidence type="ECO:0000313" key="1">
    <source>
        <dbReference type="EMBL" id="KAF0773130.1"/>
    </source>
</evidence>
<dbReference type="AlphaFoldDB" id="A0A6G0ZPC8"/>
<proteinExistence type="predicted"/>
<keyword evidence="2" id="KW-1185">Reference proteome</keyword>